<gene>
    <name evidence="1" type="ORF">SAMN02745136_00093</name>
</gene>
<dbReference type="AlphaFoldDB" id="A0A1M6JII5"/>
<dbReference type="EMBL" id="FRAC01000006">
    <property type="protein sequence ID" value="SHJ46463.1"/>
    <property type="molecule type" value="Genomic_DNA"/>
</dbReference>
<organism evidence="1 2">
    <name type="scientific">Anaerocolumna jejuensis DSM 15929</name>
    <dbReference type="NCBI Taxonomy" id="1121322"/>
    <lineage>
        <taxon>Bacteria</taxon>
        <taxon>Bacillati</taxon>
        <taxon>Bacillota</taxon>
        <taxon>Clostridia</taxon>
        <taxon>Lachnospirales</taxon>
        <taxon>Lachnospiraceae</taxon>
        <taxon>Anaerocolumna</taxon>
    </lineage>
</organism>
<dbReference type="Proteomes" id="UP000184386">
    <property type="component" value="Unassembled WGS sequence"/>
</dbReference>
<name>A0A1M6JII5_9FIRM</name>
<evidence type="ECO:0000313" key="2">
    <source>
        <dbReference type="Proteomes" id="UP000184386"/>
    </source>
</evidence>
<dbReference type="RefSeq" id="WP_170866548.1">
    <property type="nucleotide sequence ID" value="NZ_FRAC01000006.1"/>
</dbReference>
<accession>A0A1M6JII5</accession>
<evidence type="ECO:0000313" key="1">
    <source>
        <dbReference type="EMBL" id="SHJ46463.1"/>
    </source>
</evidence>
<proteinExistence type="predicted"/>
<reference evidence="1 2" key="1">
    <citation type="submission" date="2016-11" db="EMBL/GenBank/DDBJ databases">
        <authorList>
            <person name="Jaros S."/>
            <person name="Januszkiewicz K."/>
            <person name="Wedrychowicz H."/>
        </authorList>
    </citation>
    <scope>NUCLEOTIDE SEQUENCE [LARGE SCALE GENOMIC DNA]</scope>
    <source>
        <strain evidence="1 2">DSM 15929</strain>
    </source>
</reference>
<sequence length="54" mass="5463">MLFLASTSGMANALSNITSAVASVVSIATTGDLAIFFWAGVAGIGIGIMHKLKH</sequence>
<dbReference type="STRING" id="1121322.SAMN02745136_00093"/>
<keyword evidence="2" id="KW-1185">Reference proteome</keyword>
<protein>
    <submittedName>
        <fullName evidence="1">Uncharacterized protein</fullName>
    </submittedName>
</protein>